<feature type="transmembrane region" description="Helical" evidence="6">
    <location>
        <begin position="270"/>
        <end position="290"/>
    </location>
</feature>
<feature type="domain" description="Histidine kinase/HSP90-like ATPase" evidence="7">
    <location>
        <begin position="690"/>
        <end position="783"/>
    </location>
</feature>
<keyword evidence="6" id="KW-1133">Transmembrane helix</keyword>
<dbReference type="Pfam" id="PF02518">
    <property type="entry name" value="HATPase_c"/>
    <property type="match status" value="1"/>
</dbReference>
<keyword evidence="6" id="KW-0812">Transmembrane</keyword>
<dbReference type="InterPro" id="IPR003594">
    <property type="entry name" value="HATPase_dom"/>
</dbReference>
<dbReference type="SMART" id="SM00387">
    <property type="entry name" value="HATPase_c"/>
    <property type="match status" value="1"/>
</dbReference>
<dbReference type="GO" id="GO:0004673">
    <property type="term" value="F:protein histidine kinase activity"/>
    <property type="evidence" value="ECO:0007669"/>
    <property type="project" value="UniProtKB-EC"/>
</dbReference>
<dbReference type="CDD" id="cd16917">
    <property type="entry name" value="HATPase_UhpB-NarQ-NarX-like"/>
    <property type="match status" value="1"/>
</dbReference>
<keyword evidence="5" id="KW-0902">Two-component regulatory system</keyword>
<evidence type="ECO:0000259" key="7">
    <source>
        <dbReference type="SMART" id="SM00387"/>
    </source>
</evidence>
<dbReference type="PANTHER" id="PTHR24421">
    <property type="entry name" value="NITRATE/NITRITE SENSOR PROTEIN NARX-RELATED"/>
    <property type="match status" value="1"/>
</dbReference>
<dbReference type="InterPro" id="IPR036890">
    <property type="entry name" value="HATPase_C_sf"/>
</dbReference>
<sequence>MTRKLCASWNWRLATILSGFFLLALALTLVFLLLPGMPKVSRDQNADYIWSGILIGLLYITGNIIFHHTHNKPVAMLAYCVFICTALICCLLLISTYRWCALLINLLSILTQGLAATFVNLLYVSNEGEASPKTLLHKLFWPYTWLISSFVMALVDCAVLLLLPYLWIVVALLIYVFTLVCMGRITWIMLFHSSRLSAQDKPMASMAVICIVFLFLPLALNSNNALYNVPLFSTSTGFLVFYCACIAGFVLLLCFVLYSVRYSGIQLANSLSLVSIGCTILFLLLAVNFVGAFDFSFWKSGITNLFKHHLLAVPLMLLPFICCYALLHDQLIGKAGLLSRQLIRSMLWLELACCFIVMDVTLIALERHFLPFIGDSEGISVHIVWFMLSVWLFPRVWEKVRDLGDKIFYRDFYHYNRTLRDLSTALTHLRGLEQISAFILPRLATLLNVAEIALLVREEMPVDGDLALENTKVLPGWRSYFHRVHGAESEAESAFRELIKRAITPLDGREYSYSNHDNLLLFPLFDGYALRGYLCLSHKLNNERYSRQDLSFLETLGAQLVVMEANTRYLEQAHRDALQQASLNHRIIQAQEEERRRLALELHDEALQQAMLLTRHLADNRGDTKIAEMEPLARSLVSSLRATCLELRPPLLDELGLTEALSWLARQSEQRGKIRVSMQCIGDPRRFSAEKELALYRVAQEALANVLKHAEASKVRIRLRYSGEDKVVLLVADNGRGLRRARPLTGSLGLAGMAERMEAVQGSFRLWAREGKGVVVRVCIQLR</sequence>
<dbReference type="AlphaFoldDB" id="A0A4V0YYW6"/>
<dbReference type="GO" id="GO:0000160">
    <property type="term" value="P:phosphorelay signal transduction system"/>
    <property type="evidence" value="ECO:0007669"/>
    <property type="project" value="UniProtKB-KW"/>
</dbReference>
<feature type="transmembrane region" description="Helical" evidence="6">
    <location>
        <begin position="145"/>
        <end position="166"/>
    </location>
</feature>
<feature type="transmembrane region" description="Helical" evidence="6">
    <location>
        <begin position="347"/>
        <end position="365"/>
    </location>
</feature>
<dbReference type="SUPFAM" id="SSF55781">
    <property type="entry name" value="GAF domain-like"/>
    <property type="match status" value="1"/>
</dbReference>
<feature type="transmembrane region" description="Helical" evidence="6">
    <location>
        <begin position="12"/>
        <end position="36"/>
    </location>
</feature>
<feature type="transmembrane region" description="Helical" evidence="6">
    <location>
        <begin position="203"/>
        <end position="219"/>
    </location>
</feature>
<protein>
    <recommendedName>
        <fullName evidence="2">histidine kinase</fullName>
        <ecNumber evidence="2">2.7.13.3</ecNumber>
    </recommendedName>
</protein>
<evidence type="ECO:0000256" key="5">
    <source>
        <dbReference type="ARBA" id="ARBA00023012"/>
    </source>
</evidence>
<evidence type="ECO:0000256" key="6">
    <source>
        <dbReference type="SAM" id="Phobius"/>
    </source>
</evidence>
<keyword evidence="9" id="KW-1185">Reference proteome</keyword>
<feature type="transmembrane region" description="Helical" evidence="6">
    <location>
        <begin position="103"/>
        <end position="124"/>
    </location>
</feature>
<evidence type="ECO:0000256" key="3">
    <source>
        <dbReference type="ARBA" id="ARBA00022679"/>
    </source>
</evidence>
<dbReference type="Proteomes" id="UP000290365">
    <property type="component" value="Chromosome"/>
</dbReference>
<dbReference type="EC" id="2.7.13.3" evidence="2"/>
<accession>A0A4V0YYW6</accession>
<dbReference type="Gene3D" id="3.30.565.10">
    <property type="entry name" value="Histidine kinase-like ATPase, C-terminal domain"/>
    <property type="match status" value="1"/>
</dbReference>
<dbReference type="KEGG" id="kbs:EPA93_17270"/>
<evidence type="ECO:0000256" key="4">
    <source>
        <dbReference type="ARBA" id="ARBA00022777"/>
    </source>
</evidence>
<dbReference type="Gene3D" id="3.30.450.40">
    <property type="match status" value="1"/>
</dbReference>
<dbReference type="OrthoDB" id="138946at2"/>
<feature type="transmembrane region" description="Helical" evidence="6">
    <location>
        <begin position="377"/>
        <end position="397"/>
    </location>
</feature>
<feature type="transmembrane region" description="Helical" evidence="6">
    <location>
        <begin position="239"/>
        <end position="258"/>
    </location>
</feature>
<gene>
    <name evidence="8" type="ORF">EPA93_17270</name>
</gene>
<name>A0A4V0YYW6_KTERU</name>
<comment type="catalytic activity">
    <reaction evidence="1">
        <text>ATP + protein L-histidine = ADP + protein N-phospho-L-histidine.</text>
        <dbReference type="EC" id="2.7.13.3"/>
    </reaction>
</comment>
<evidence type="ECO:0000256" key="1">
    <source>
        <dbReference type="ARBA" id="ARBA00000085"/>
    </source>
</evidence>
<keyword evidence="4" id="KW-0418">Kinase</keyword>
<evidence type="ECO:0000256" key="2">
    <source>
        <dbReference type="ARBA" id="ARBA00012438"/>
    </source>
</evidence>
<keyword evidence="6" id="KW-0472">Membrane</keyword>
<dbReference type="EMBL" id="CP035758">
    <property type="protein sequence ID" value="QBD77651.1"/>
    <property type="molecule type" value="Genomic_DNA"/>
</dbReference>
<organism evidence="8 9">
    <name type="scientific">Ktedonosporobacter rubrisoli</name>
    <dbReference type="NCBI Taxonomy" id="2509675"/>
    <lineage>
        <taxon>Bacteria</taxon>
        <taxon>Bacillati</taxon>
        <taxon>Chloroflexota</taxon>
        <taxon>Ktedonobacteria</taxon>
        <taxon>Ktedonobacterales</taxon>
        <taxon>Ktedonosporobacteraceae</taxon>
        <taxon>Ktedonosporobacter</taxon>
    </lineage>
</organism>
<dbReference type="InterPro" id="IPR050482">
    <property type="entry name" value="Sensor_HK_TwoCompSys"/>
</dbReference>
<reference evidence="8 9" key="1">
    <citation type="submission" date="2019-01" db="EMBL/GenBank/DDBJ databases">
        <title>Ktedonosporobacter rubrisoli SCAWS-G2.</title>
        <authorList>
            <person name="Huang Y."/>
            <person name="Yan B."/>
        </authorList>
    </citation>
    <scope>NUCLEOTIDE SEQUENCE [LARGE SCALE GENOMIC DNA]</scope>
    <source>
        <strain evidence="8 9">SCAWS-G2</strain>
    </source>
</reference>
<feature type="transmembrane region" description="Helical" evidence="6">
    <location>
        <begin position="78"/>
        <end position="97"/>
    </location>
</feature>
<dbReference type="InterPro" id="IPR029016">
    <property type="entry name" value="GAF-like_dom_sf"/>
</dbReference>
<feature type="transmembrane region" description="Helical" evidence="6">
    <location>
        <begin position="48"/>
        <end position="66"/>
    </location>
</feature>
<feature type="transmembrane region" description="Helical" evidence="6">
    <location>
        <begin position="310"/>
        <end position="327"/>
    </location>
</feature>
<evidence type="ECO:0000313" key="8">
    <source>
        <dbReference type="EMBL" id="QBD77651.1"/>
    </source>
</evidence>
<proteinExistence type="predicted"/>
<dbReference type="PANTHER" id="PTHR24421:SF10">
    <property type="entry name" value="NITRATE_NITRITE SENSOR PROTEIN NARQ"/>
    <property type="match status" value="1"/>
</dbReference>
<feature type="transmembrane region" description="Helical" evidence="6">
    <location>
        <begin position="172"/>
        <end position="191"/>
    </location>
</feature>
<evidence type="ECO:0000313" key="9">
    <source>
        <dbReference type="Proteomes" id="UP000290365"/>
    </source>
</evidence>
<dbReference type="RefSeq" id="WP_129888705.1">
    <property type="nucleotide sequence ID" value="NZ_CP035758.1"/>
</dbReference>
<dbReference type="SUPFAM" id="SSF55874">
    <property type="entry name" value="ATPase domain of HSP90 chaperone/DNA topoisomerase II/histidine kinase"/>
    <property type="match status" value="1"/>
</dbReference>
<keyword evidence="3" id="KW-0808">Transferase</keyword>